<dbReference type="PANTHER" id="PTHR11477:SF0">
    <property type="entry name" value="IP08861P-RELATED"/>
    <property type="match status" value="1"/>
</dbReference>
<dbReference type="EMBL" id="MN739050">
    <property type="protein sequence ID" value="QHS86036.1"/>
    <property type="molecule type" value="Genomic_DNA"/>
</dbReference>
<dbReference type="CDD" id="cd13749">
    <property type="entry name" value="Zn-ribbon_TFIIS"/>
    <property type="match status" value="1"/>
</dbReference>
<organism evidence="6">
    <name type="scientific">viral metagenome</name>
    <dbReference type="NCBI Taxonomy" id="1070528"/>
    <lineage>
        <taxon>unclassified sequences</taxon>
        <taxon>metagenomes</taxon>
        <taxon>organismal metagenomes</taxon>
    </lineage>
</organism>
<dbReference type="AlphaFoldDB" id="A0A6C0B1S6"/>
<dbReference type="InterPro" id="IPR003618">
    <property type="entry name" value="TFIIS_cen_dom"/>
</dbReference>
<keyword evidence="3" id="KW-0862">Zinc</keyword>
<reference evidence="6" key="1">
    <citation type="journal article" date="2020" name="Nature">
        <title>Giant virus diversity and host interactions through global metagenomics.</title>
        <authorList>
            <person name="Schulz F."/>
            <person name="Roux S."/>
            <person name="Paez-Espino D."/>
            <person name="Jungbluth S."/>
            <person name="Walsh D.A."/>
            <person name="Denef V.J."/>
            <person name="McMahon K.D."/>
            <person name="Konstantinidis K.T."/>
            <person name="Eloe-Fadrosh E.A."/>
            <person name="Kyrpides N.C."/>
            <person name="Woyke T."/>
        </authorList>
    </citation>
    <scope>NUCLEOTIDE SEQUENCE</scope>
    <source>
        <strain evidence="6">GVMAG-M-3300009185-7</strain>
    </source>
</reference>
<evidence type="ECO:0000256" key="1">
    <source>
        <dbReference type="ARBA" id="ARBA00022723"/>
    </source>
</evidence>
<accession>A0A6C0B1S6</accession>
<dbReference type="Gene3D" id="2.20.25.10">
    <property type="match status" value="1"/>
</dbReference>
<name>A0A6C0B1S6_9ZZZZ</name>
<dbReference type="Pfam" id="PF07500">
    <property type="entry name" value="TFIIS_M"/>
    <property type="match status" value="1"/>
</dbReference>
<dbReference type="SUPFAM" id="SSF57783">
    <property type="entry name" value="Zinc beta-ribbon"/>
    <property type="match status" value="1"/>
</dbReference>
<evidence type="ECO:0000256" key="2">
    <source>
        <dbReference type="ARBA" id="ARBA00022771"/>
    </source>
</evidence>
<dbReference type="SMART" id="SM00440">
    <property type="entry name" value="ZnF_C2C2"/>
    <property type="match status" value="1"/>
</dbReference>
<proteinExistence type="predicted"/>
<dbReference type="GO" id="GO:0003676">
    <property type="term" value="F:nucleic acid binding"/>
    <property type="evidence" value="ECO:0007669"/>
    <property type="project" value="InterPro"/>
</dbReference>
<sequence>MVVATVVASNGSLSEVTIPAKTTDVLEWIRKKYKQPGIQFQGKLQDPLKEERWLCIFAKVSDEDEDSNQHMLPSPLDEESYAGSIVILATMSESDEYGKPVASYVSLSVEDYETLYHEWSFNMSDDEEEAADEEEEEDDDVSEEPDEAPRVAAPVLAKTTKTKNVFVECAIREKVTANLAECTSQKIAGELEIHLLHNIVNYCKSNGIDVDWANKVFWNTYRSKAISLYENLRTDGTVENTEKWAEKLLSGEVDPKAFVEMPAEELCPYRWKAALDKIVETEILLYSKNVNAAIYLHCSRCKKKSKCDYYQMQTRSADEPMTTFVTCLECDREWKF</sequence>
<feature type="domain" description="TFIIS-type" evidence="5">
    <location>
        <begin position="294"/>
        <end position="335"/>
    </location>
</feature>
<feature type="compositionally biased region" description="Acidic residues" evidence="4">
    <location>
        <begin position="125"/>
        <end position="146"/>
    </location>
</feature>
<dbReference type="PROSITE" id="PS51133">
    <property type="entry name" value="ZF_TFIIS_2"/>
    <property type="match status" value="1"/>
</dbReference>
<dbReference type="Pfam" id="PF01096">
    <property type="entry name" value="Zn_ribbon_TFIIS"/>
    <property type="match status" value="1"/>
</dbReference>
<evidence type="ECO:0000256" key="4">
    <source>
        <dbReference type="SAM" id="MobiDB-lite"/>
    </source>
</evidence>
<keyword evidence="1" id="KW-0479">Metal-binding</keyword>
<evidence type="ECO:0000256" key="3">
    <source>
        <dbReference type="ARBA" id="ARBA00022833"/>
    </source>
</evidence>
<keyword evidence="2" id="KW-0863">Zinc-finger</keyword>
<evidence type="ECO:0000313" key="6">
    <source>
        <dbReference type="EMBL" id="QHS86036.1"/>
    </source>
</evidence>
<feature type="region of interest" description="Disordered" evidence="4">
    <location>
        <begin position="125"/>
        <end position="150"/>
    </location>
</feature>
<dbReference type="GO" id="GO:0006351">
    <property type="term" value="P:DNA-templated transcription"/>
    <property type="evidence" value="ECO:0007669"/>
    <property type="project" value="InterPro"/>
</dbReference>
<dbReference type="InterPro" id="IPR001222">
    <property type="entry name" value="Znf_TFIIS"/>
</dbReference>
<dbReference type="GO" id="GO:0005634">
    <property type="term" value="C:nucleus"/>
    <property type="evidence" value="ECO:0007669"/>
    <property type="project" value="TreeGrafter"/>
</dbReference>
<evidence type="ECO:0000259" key="5">
    <source>
        <dbReference type="PROSITE" id="PS51133"/>
    </source>
</evidence>
<protein>
    <recommendedName>
        <fullName evidence="5">TFIIS-type domain-containing protein</fullName>
    </recommendedName>
</protein>
<dbReference type="PANTHER" id="PTHR11477">
    <property type="entry name" value="TRANSCRIPTION FACTOR S-II ZINC FINGER DOMAIN-CONTAINING PROTEIN"/>
    <property type="match status" value="1"/>
</dbReference>
<dbReference type="GO" id="GO:0008270">
    <property type="term" value="F:zinc ion binding"/>
    <property type="evidence" value="ECO:0007669"/>
    <property type="project" value="UniProtKB-KW"/>
</dbReference>